<evidence type="ECO:0000256" key="2">
    <source>
        <dbReference type="SAM" id="MobiDB-lite"/>
    </source>
</evidence>
<gene>
    <name evidence="3" type="ORF">X801_10605</name>
</gene>
<dbReference type="Proteomes" id="UP000243686">
    <property type="component" value="Unassembled WGS sequence"/>
</dbReference>
<accession>A0A1S8WGQ9</accession>
<name>A0A1S8WGQ9_OPIVI</name>
<reference evidence="3 4" key="1">
    <citation type="submission" date="2015-03" db="EMBL/GenBank/DDBJ databases">
        <title>Draft genome of the nematode, Opisthorchis viverrini.</title>
        <authorList>
            <person name="Mitreva M."/>
        </authorList>
    </citation>
    <scope>NUCLEOTIDE SEQUENCE [LARGE SCALE GENOMIC DNA]</scope>
    <source>
        <strain evidence="3">Khon Kaen</strain>
    </source>
</reference>
<comment type="similarity">
    <text evidence="1">Belongs to the dynein light chain Tctex-type family.</text>
</comment>
<dbReference type="GO" id="GO:0045505">
    <property type="term" value="F:dynein intermediate chain binding"/>
    <property type="evidence" value="ECO:0007669"/>
    <property type="project" value="TreeGrafter"/>
</dbReference>
<protein>
    <submittedName>
        <fullName evidence="3">Tctex-1 family protein</fullName>
    </submittedName>
</protein>
<feature type="region of interest" description="Disordered" evidence="2">
    <location>
        <begin position="1"/>
        <end position="20"/>
    </location>
</feature>
<evidence type="ECO:0000313" key="3">
    <source>
        <dbReference type="EMBL" id="OON13621.1"/>
    </source>
</evidence>
<evidence type="ECO:0000313" key="4">
    <source>
        <dbReference type="Proteomes" id="UP000243686"/>
    </source>
</evidence>
<dbReference type="InterPro" id="IPR038586">
    <property type="entry name" value="Tctex-1-like_sf"/>
</dbReference>
<sequence>MDSRNPSITPKDARRPSMFPRRVSKWSIGSRKSLGRSSLFGIYRVMKSVKYENTYRTEPKRTERISEEKVKEIMNETLVAVLESEVYNPQRAQLLSVQLSNQLRKYVHEAYPKSRYKIIAQVTVGSPEGCSIIMTSRALWNPKECGDTFVEATFSNTKIFAVALVFCLYYE</sequence>
<evidence type="ECO:0000256" key="1">
    <source>
        <dbReference type="ARBA" id="ARBA00005361"/>
    </source>
</evidence>
<dbReference type="InterPro" id="IPR005334">
    <property type="entry name" value="Tctex-1-like"/>
</dbReference>
<dbReference type="EMBL" id="KV907260">
    <property type="protein sequence ID" value="OON13621.1"/>
    <property type="molecule type" value="Genomic_DNA"/>
</dbReference>
<dbReference type="GO" id="GO:0007018">
    <property type="term" value="P:microtubule-based movement"/>
    <property type="evidence" value="ECO:0007669"/>
    <property type="project" value="TreeGrafter"/>
</dbReference>
<dbReference type="Pfam" id="PF03645">
    <property type="entry name" value="Tctex-1"/>
    <property type="match status" value="1"/>
</dbReference>
<dbReference type="GO" id="GO:0005737">
    <property type="term" value="C:cytoplasm"/>
    <property type="evidence" value="ECO:0007669"/>
    <property type="project" value="TreeGrafter"/>
</dbReference>
<dbReference type="PANTHER" id="PTHR21255:SF65">
    <property type="entry name" value="TCTEX1 DOMAIN-CONTAINING PROTEIN 2"/>
    <property type="match status" value="1"/>
</dbReference>
<proteinExistence type="inferred from homology"/>
<keyword evidence="4" id="KW-1185">Reference proteome</keyword>
<dbReference type="Gene3D" id="3.30.1140.40">
    <property type="entry name" value="Tctex-1"/>
    <property type="match status" value="1"/>
</dbReference>
<dbReference type="PANTHER" id="PTHR21255">
    <property type="entry name" value="T-COMPLEX-ASSOCIATED-TESTIS-EXPRESSED 1/ DYNEIN LIGHT CHAIN"/>
    <property type="match status" value="1"/>
</dbReference>
<dbReference type="GO" id="GO:0005868">
    <property type="term" value="C:cytoplasmic dynein complex"/>
    <property type="evidence" value="ECO:0007669"/>
    <property type="project" value="TreeGrafter"/>
</dbReference>
<organism evidence="3 4">
    <name type="scientific">Opisthorchis viverrini</name>
    <name type="common">Southeast Asian liver fluke</name>
    <dbReference type="NCBI Taxonomy" id="6198"/>
    <lineage>
        <taxon>Eukaryota</taxon>
        <taxon>Metazoa</taxon>
        <taxon>Spiralia</taxon>
        <taxon>Lophotrochozoa</taxon>
        <taxon>Platyhelminthes</taxon>
        <taxon>Trematoda</taxon>
        <taxon>Digenea</taxon>
        <taxon>Opisthorchiida</taxon>
        <taxon>Opisthorchiata</taxon>
        <taxon>Opisthorchiidae</taxon>
        <taxon>Opisthorchis</taxon>
    </lineage>
</organism>
<dbReference type="CDD" id="cd21451">
    <property type="entry name" value="DLC-like_TCTEX1D"/>
    <property type="match status" value="1"/>
</dbReference>
<dbReference type="AlphaFoldDB" id="A0A1S8WGQ9"/>